<feature type="compositionally biased region" description="Basic and acidic residues" evidence="1">
    <location>
        <begin position="474"/>
        <end position="483"/>
    </location>
</feature>
<feature type="compositionally biased region" description="Basic and acidic residues" evidence="1">
    <location>
        <begin position="71"/>
        <end position="94"/>
    </location>
</feature>
<feature type="signal peptide" evidence="2">
    <location>
        <begin position="1"/>
        <end position="24"/>
    </location>
</feature>
<gene>
    <name evidence="3" type="ORF">K0M31_017305</name>
</gene>
<organism evidence="3 4">
    <name type="scientific">Melipona bicolor</name>
    <dbReference type="NCBI Taxonomy" id="60889"/>
    <lineage>
        <taxon>Eukaryota</taxon>
        <taxon>Metazoa</taxon>
        <taxon>Ecdysozoa</taxon>
        <taxon>Arthropoda</taxon>
        <taxon>Hexapoda</taxon>
        <taxon>Insecta</taxon>
        <taxon>Pterygota</taxon>
        <taxon>Neoptera</taxon>
        <taxon>Endopterygota</taxon>
        <taxon>Hymenoptera</taxon>
        <taxon>Apocrita</taxon>
        <taxon>Aculeata</taxon>
        <taxon>Apoidea</taxon>
        <taxon>Anthophila</taxon>
        <taxon>Apidae</taxon>
        <taxon>Melipona</taxon>
    </lineage>
</organism>
<dbReference type="Proteomes" id="UP001177670">
    <property type="component" value="Unassembled WGS sequence"/>
</dbReference>
<evidence type="ECO:0000313" key="4">
    <source>
        <dbReference type="Proteomes" id="UP001177670"/>
    </source>
</evidence>
<feature type="compositionally biased region" description="Basic and acidic residues" evidence="1">
    <location>
        <begin position="453"/>
        <end position="464"/>
    </location>
</feature>
<evidence type="ECO:0000313" key="3">
    <source>
        <dbReference type="EMBL" id="KAK1131002.1"/>
    </source>
</evidence>
<feature type="compositionally biased region" description="Basic and acidic residues" evidence="1">
    <location>
        <begin position="404"/>
        <end position="423"/>
    </location>
</feature>
<dbReference type="EMBL" id="JAHYIQ010000006">
    <property type="protein sequence ID" value="KAK1131002.1"/>
    <property type="molecule type" value="Genomic_DNA"/>
</dbReference>
<keyword evidence="4" id="KW-1185">Reference proteome</keyword>
<feature type="compositionally biased region" description="Basic and acidic residues" evidence="1">
    <location>
        <begin position="272"/>
        <end position="287"/>
    </location>
</feature>
<reference evidence="3" key="1">
    <citation type="submission" date="2021-10" db="EMBL/GenBank/DDBJ databases">
        <title>Melipona bicolor Genome sequencing and assembly.</title>
        <authorList>
            <person name="Araujo N.S."/>
            <person name="Arias M.C."/>
        </authorList>
    </citation>
    <scope>NUCLEOTIDE SEQUENCE</scope>
    <source>
        <strain evidence="3">USP_2M_L1-L4_2017</strain>
        <tissue evidence="3">Whole body</tissue>
    </source>
</reference>
<proteinExistence type="predicted"/>
<keyword evidence="2" id="KW-0732">Signal</keyword>
<feature type="compositionally biased region" description="Acidic residues" evidence="1">
    <location>
        <begin position="212"/>
        <end position="226"/>
    </location>
</feature>
<feature type="compositionally biased region" description="Basic and acidic residues" evidence="1">
    <location>
        <begin position="131"/>
        <end position="154"/>
    </location>
</feature>
<feature type="region of interest" description="Disordered" evidence="1">
    <location>
        <begin position="63"/>
        <end position="317"/>
    </location>
</feature>
<feature type="compositionally biased region" description="Basic and acidic residues" evidence="1">
    <location>
        <begin position="104"/>
        <end position="122"/>
    </location>
</feature>
<accession>A0AA40G4K2</accession>
<sequence length="614" mass="68800">MTRPFQRNCAHVLVLSILLQLFVSHCCPEFVRNTASSAVANGHVIENRNGKLDPSIERIFRRNDVTSSSKRNVESKAVQHEDGDKRVRMKRDSAVKGQSGNQKRSNEREEAARKRSVSDRGGKSSLRIGRSSKDLPKLPDKDYGVPVDREKSEYTDEAEDDSASRNKKARYKSNDLRAGEDSAGFIDQEERSNLYDDIESKDVVKRGVSGAEDYEEVDDKDADDTAALEGNSLIQEEETQRREVHGDVRVKREHENPKGEAEEKSGNPGASSDRKTAETSSKRDTVSDKAVAVSGNDSNVVEKSENCSRQQFDPKPIGETVKIQNEIQGPNSGIARPQDTDLSGKALNDLAIDPSRILERSKVVDVANAEAESSRNADEDYQKRVEEQIQRKIDSIKEQIKREIEESQRLREIEENNARFDELRELEEDEDERVASMASDNTAKRSIKRSKRHENADVSSEESRTRKRSTTKSQSREADEVPRKRARQAFLVVTDRKKKRRRRRSRNSEQLVPEQRNVKLEDSLPADLSLDSRLREVPLAAGKSSEEGKAVAGEDSSPGKKSGSVALLRESNEELGPLATGYGEAFGGLNGDPGMELARFKRIKRVLRSPTSKT</sequence>
<evidence type="ECO:0000256" key="2">
    <source>
        <dbReference type="SAM" id="SignalP"/>
    </source>
</evidence>
<protein>
    <submittedName>
        <fullName evidence="3">Uncharacterized protein</fullName>
    </submittedName>
</protein>
<feature type="compositionally biased region" description="Basic and acidic residues" evidence="1">
    <location>
        <begin position="188"/>
        <end position="205"/>
    </location>
</feature>
<evidence type="ECO:0000256" key="1">
    <source>
        <dbReference type="SAM" id="MobiDB-lite"/>
    </source>
</evidence>
<feature type="compositionally biased region" description="Basic and acidic residues" evidence="1">
    <location>
        <begin position="238"/>
        <end position="265"/>
    </location>
</feature>
<feature type="region of interest" description="Disordered" evidence="1">
    <location>
        <begin position="404"/>
        <end position="564"/>
    </location>
</feature>
<dbReference type="AlphaFoldDB" id="A0AA40G4K2"/>
<name>A0AA40G4K2_9HYME</name>
<comment type="caution">
    <text evidence="3">The sequence shown here is derived from an EMBL/GenBank/DDBJ whole genome shotgun (WGS) entry which is preliminary data.</text>
</comment>
<feature type="chain" id="PRO_5041389989" evidence="2">
    <location>
        <begin position="25"/>
        <end position="614"/>
    </location>
</feature>
<feature type="compositionally biased region" description="Basic residues" evidence="1">
    <location>
        <begin position="496"/>
        <end position="505"/>
    </location>
</feature>